<sequence length="466" mass="52496">MVLVAMTSHPTQAGSTLPKICSVCACVPTSTEVDCRNRELHVIPDLSLEKINYTWSLDLSNNAIKSITKFPSLPNLVELHIQKNYPSSIEDAAFANLDNLKTLNLRNNNLTHNDIREAVFEGRYSQNASFPLAIEVLDLGYNNFSLLPRNCFRHLPALKKLILAHNPLSDISQSTSAAINELHSLVELDLSQTGIDRLPHGFLTDLLNLQVLTLAGNNLKQVPVEINYARSLTHLNLNANPIEIVEEGDFTNKSSGLRRLDMSAMPKLKSIGRHAFSYLNSLEFLHLSNCQNLFVIDNEAFYQLDPKETLTEVHLQDNRLSTLNENMLPWMNVQYVDIQDNPWNCDCNLKWVAEKLLPELEKKNPRTTLSLLCNEPPEHHGETLSKVLENDGFQCPYAHSYVKRGMYGPLVLSTIVVGIILLVTGSALFAYALYRRTRVGARFGESVKYRRAHDEDDESIPNTIHS</sequence>
<dbReference type="PANTHER" id="PTHR24369">
    <property type="entry name" value="ANTIGEN BSP, PUTATIVE-RELATED"/>
    <property type="match status" value="1"/>
</dbReference>
<dbReference type="InterPro" id="IPR003591">
    <property type="entry name" value="Leu-rich_rpt_typical-subtyp"/>
</dbReference>
<reference evidence="6 7" key="2">
    <citation type="submission" date="2019-01" db="EMBL/GenBank/DDBJ databases">
        <title>The decoding of complex shrimp genome reveals the adaptation for benthos swimmer, frequently molting mechanism and breeding impact on genome.</title>
        <authorList>
            <person name="Sun Y."/>
            <person name="Gao Y."/>
            <person name="Yu Y."/>
        </authorList>
    </citation>
    <scope>NUCLEOTIDE SEQUENCE [LARGE SCALE GENOMIC DNA]</scope>
    <source>
        <tissue evidence="6">Muscle</tissue>
    </source>
</reference>
<dbReference type="SMART" id="SM00369">
    <property type="entry name" value="LRR_TYP"/>
    <property type="match status" value="8"/>
</dbReference>
<keyword evidence="4" id="KW-0812">Transmembrane</keyword>
<evidence type="ECO:0000256" key="3">
    <source>
        <dbReference type="ARBA" id="ARBA00022737"/>
    </source>
</evidence>
<dbReference type="PROSITE" id="PS51450">
    <property type="entry name" value="LRR"/>
    <property type="match status" value="1"/>
</dbReference>
<dbReference type="InterPro" id="IPR000483">
    <property type="entry name" value="Cys-rich_flank_reg_C"/>
</dbReference>
<dbReference type="InterPro" id="IPR032675">
    <property type="entry name" value="LRR_dom_sf"/>
</dbReference>
<evidence type="ECO:0000259" key="5">
    <source>
        <dbReference type="SMART" id="SM00082"/>
    </source>
</evidence>
<keyword evidence="1" id="KW-0433">Leucine-rich repeat</keyword>
<dbReference type="GO" id="GO:0005886">
    <property type="term" value="C:plasma membrane"/>
    <property type="evidence" value="ECO:0007669"/>
    <property type="project" value="TreeGrafter"/>
</dbReference>
<evidence type="ECO:0000256" key="1">
    <source>
        <dbReference type="ARBA" id="ARBA00022614"/>
    </source>
</evidence>
<dbReference type="OrthoDB" id="635273at2759"/>
<dbReference type="Proteomes" id="UP000283509">
    <property type="component" value="Unassembled WGS sequence"/>
</dbReference>
<dbReference type="AlphaFoldDB" id="A0A423T8D0"/>
<protein>
    <recommendedName>
        <fullName evidence="5">LRRCT domain-containing protein</fullName>
    </recommendedName>
</protein>
<evidence type="ECO:0000256" key="4">
    <source>
        <dbReference type="SAM" id="Phobius"/>
    </source>
</evidence>
<keyword evidence="4" id="KW-0472">Membrane</keyword>
<accession>A0A423T8D0</accession>
<dbReference type="SUPFAM" id="SSF52058">
    <property type="entry name" value="L domain-like"/>
    <property type="match status" value="1"/>
</dbReference>
<gene>
    <name evidence="6" type="ORF">C7M84_008875</name>
</gene>
<keyword evidence="3" id="KW-0677">Repeat</keyword>
<comment type="caution">
    <text evidence="6">The sequence shown here is derived from an EMBL/GenBank/DDBJ whole genome shotgun (WGS) entry which is preliminary data.</text>
</comment>
<keyword evidence="7" id="KW-1185">Reference proteome</keyword>
<dbReference type="PANTHER" id="PTHR24369:SF210">
    <property type="entry name" value="CHAOPTIN-RELATED"/>
    <property type="match status" value="1"/>
</dbReference>
<name>A0A423T8D0_PENVA</name>
<dbReference type="SMART" id="SM00082">
    <property type="entry name" value="LRRCT"/>
    <property type="match status" value="1"/>
</dbReference>
<feature type="domain" description="LRRCT" evidence="5">
    <location>
        <begin position="341"/>
        <end position="396"/>
    </location>
</feature>
<dbReference type="EMBL" id="QCYY01002115">
    <property type="protein sequence ID" value="ROT72720.1"/>
    <property type="molecule type" value="Genomic_DNA"/>
</dbReference>
<dbReference type="Pfam" id="PF13855">
    <property type="entry name" value="LRR_8"/>
    <property type="match status" value="3"/>
</dbReference>
<feature type="transmembrane region" description="Helical" evidence="4">
    <location>
        <begin position="410"/>
        <end position="434"/>
    </location>
</feature>
<dbReference type="InterPro" id="IPR050541">
    <property type="entry name" value="LRR_TM_domain-containing"/>
</dbReference>
<dbReference type="STRING" id="6689.A0A423T8D0"/>
<dbReference type="Gene3D" id="3.80.10.10">
    <property type="entry name" value="Ribonuclease Inhibitor"/>
    <property type="match status" value="3"/>
</dbReference>
<evidence type="ECO:0000313" key="6">
    <source>
        <dbReference type="EMBL" id="ROT72720.1"/>
    </source>
</evidence>
<organism evidence="6 7">
    <name type="scientific">Penaeus vannamei</name>
    <name type="common">Whiteleg shrimp</name>
    <name type="synonym">Litopenaeus vannamei</name>
    <dbReference type="NCBI Taxonomy" id="6689"/>
    <lineage>
        <taxon>Eukaryota</taxon>
        <taxon>Metazoa</taxon>
        <taxon>Ecdysozoa</taxon>
        <taxon>Arthropoda</taxon>
        <taxon>Crustacea</taxon>
        <taxon>Multicrustacea</taxon>
        <taxon>Malacostraca</taxon>
        <taxon>Eumalacostraca</taxon>
        <taxon>Eucarida</taxon>
        <taxon>Decapoda</taxon>
        <taxon>Dendrobranchiata</taxon>
        <taxon>Penaeoidea</taxon>
        <taxon>Penaeidae</taxon>
        <taxon>Penaeus</taxon>
    </lineage>
</organism>
<keyword evidence="2" id="KW-0732">Signal</keyword>
<dbReference type="InterPro" id="IPR001611">
    <property type="entry name" value="Leu-rich_rpt"/>
</dbReference>
<proteinExistence type="predicted"/>
<reference evidence="6 7" key="1">
    <citation type="submission" date="2018-04" db="EMBL/GenBank/DDBJ databases">
        <authorList>
            <person name="Zhang X."/>
            <person name="Yuan J."/>
            <person name="Li F."/>
            <person name="Xiang J."/>
        </authorList>
    </citation>
    <scope>NUCLEOTIDE SEQUENCE [LARGE SCALE GENOMIC DNA]</scope>
    <source>
        <tissue evidence="6">Muscle</tissue>
    </source>
</reference>
<keyword evidence="4" id="KW-1133">Transmembrane helix</keyword>
<evidence type="ECO:0000313" key="7">
    <source>
        <dbReference type="Proteomes" id="UP000283509"/>
    </source>
</evidence>
<evidence type="ECO:0000256" key="2">
    <source>
        <dbReference type="ARBA" id="ARBA00022729"/>
    </source>
</evidence>